<feature type="domain" description="Tyr recombinase" evidence="5">
    <location>
        <begin position="129"/>
        <end position="325"/>
    </location>
</feature>
<dbReference type="GO" id="GO:0006310">
    <property type="term" value="P:DNA recombination"/>
    <property type="evidence" value="ECO:0007669"/>
    <property type="project" value="UniProtKB-KW"/>
</dbReference>
<comment type="caution">
    <text evidence="7">The sequence shown here is derived from an EMBL/GenBank/DDBJ whole genome shotgun (WGS) entry which is preliminary data.</text>
</comment>
<dbReference type="Gene3D" id="1.10.150.130">
    <property type="match status" value="1"/>
</dbReference>
<evidence type="ECO:0000256" key="3">
    <source>
        <dbReference type="ARBA" id="ARBA00023172"/>
    </source>
</evidence>
<dbReference type="Gene3D" id="1.10.443.10">
    <property type="entry name" value="Intergrase catalytic core"/>
    <property type="match status" value="1"/>
</dbReference>
<organism evidence="7 8">
    <name type="scientific">Edaphobacter modestus</name>
    <dbReference type="NCBI Taxonomy" id="388466"/>
    <lineage>
        <taxon>Bacteria</taxon>
        <taxon>Pseudomonadati</taxon>
        <taxon>Acidobacteriota</taxon>
        <taxon>Terriglobia</taxon>
        <taxon>Terriglobales</taxon>
        <taxon>Acidobacteriaceae</taxon>
        <taxon>Edaphobacter</taxon>
    </lineage>
</organism>
<dbReference type="GO" id="GO:0015074">
    <property type="term" value="P:DNA integration"/>
    <property type="evidence" value="ECO:0007669"/>
    <property type="project" value="UniProtKB-KW"/>
</dbReference>
<keyword evidence="1" id="KW-0229">DNA integration</keyword>
<protein>
    <submittedName>
        <fullName evidence="7">Site-specific recombinase XerD</fullName>
    </submittedName>
</protein>
<dbReference type="AlphaFoldDB" id="A0A4Q7XY77"/>
<dbReference type="GO" id="GO:0003677">
    <property type="term" value="F:DNA binding"/>
    <property type="evidence" value="ECO:0007669"/>
    <property type="project" value="UniProtKB-UniRule"/>
</dbReference>
<keyword evidence="8" id="KW-1185">Reference proteome</keyword>
<dbReference type="InterPro" id="IPR011010">
    <property type="entry name" value="DNA_brk_join_enz"/>
</dbReference>
<evidence type="ECO:0000313" key="7">
    <source>
        <dbReference type="EMBL" id="RZU29058.1"/>
    </source>
</evidence>
<evidence type="ECO:0000259" key="5">
    <source>
        <dbReference type="PROSITE" id="PS51898"/>
    </source>
</evidence>
<name>A0A4Q7XY77_9BACT</name>
<evidence type="ECO:0000256" key="4">
    <source>
        <dbReference type="PROSITE-ProRule" id="PRU01248"/>
    </source>
</evidence>
<dbReference type="PROSITE" id="PS51900">
    <property type="entry name" value="CB"/>
    <property type="match status" value="1"/>
</dbReference>
<dbReference type="InterPro" id="IPR013762">
    <property type="entry name" value="Integrase-like_cat_sf"/>
</dbReference>
<accession>A0A4Q7XY77</accession>
<dbReference type="InterPro" id="IPR002104">
    <property type="entry name" value="Integrase_catalytic"/>
</dbReference>
<dbReference type="InterPro" id="IPR010998">
    <property type="entry name" value="Integrase_recombinase_N"/>
</dbReference>
<evidence type="ECO:0000256" key="1">
    <source>
        <dbReference type="ARBA" id="ARBA00022908"/>
    </source>
</evidence>
<gene>
    <name evidence="7" type="ORF">BDD14_6652</name>
</gene>
<evidence type="ECO:0000256" key="2">
    <source>
        <dbReference type="ARBA" id="ARBA00023125"/>
    </source>
</evidence>
<dbReference type="Proteomes" id="UP000292958">
    <property type="component" value="Unassembled WGS sequence"/>
</dbReference>
<keyword evidence="3" id="KW-0233">DNA recombination</keyword>
<dbReference type="SUPFAM" id="SSF56349">
    <property type="entry name" value="DNA breaking-rejoining enzymes"/>
    <property type="match status" value="1"/>
</dbReference>
<feature type="domain" description="Core-binding (CB)" evidence="6">
    <location>
        <begin position="24"/>
        <end position="103"/>
    </location>
</feature>
<dbReference type="EMBL" id="SHKW01000008">
    <property type="protein sequence ID" value="RZU29058.1"/>
    <property type="molecule type" value="Genomic_DNA"/>
</dbReference>
<dbReference type="Pfam" id="PF00589">
    <property type="entry name" value="Phage_integrase"/>
    <property type="match status" value="1"/>
</dbReference>
<dbReference type="SUPFAM" id="SSF47823">
    <property type="entry name" value="lambda integrase-like, N-terminal domain"/>
    <property type="match status" value="1"/>
</dbReference>
<dbReference type="InterPro" id="IPR044068">
    <property type="entry name" value="CB"/>
</dbReference>
<dbReference type="PANTHER" id="PTHR34605">
    <property type="entry name" value="PHAGE_INTEGRASE DOMAIN-CONTAINING PROTEIN"/>
    <property type="match status" value="1"/>
</dbReference>
<dbReference type="CDD" id="cd00799">
    <property type="entry name" value="INT_Cre_C"/>
    <property type="match status" value="1"/>
</dbReference>
<evidence type="ECO:0000259" key="6">
    <source>
        <dbReference type="PROSITE" id="PS51900"/>
    </source>
</evidence>
<dbReference type="PANTHER" id="PTHR34605:SF4">
    <property type="entry name" value="DNA ADENINE METHYLTRANSFERASE"/>
    <property type="match status" value="1"/>
</dbReference>
<dbReference type="OrthoDB" id="9815875at2"/>
<proteinExistence type="predicted"/>
<evidence type="ECO:0000313" key="8">
    <source>
        <dbReference type="Proteomes" id="UP000292958"/>
    </source>
</evidence>
<sequence>MYSRINAAGDGENLIDDDVEVFEASLDELEREALERSLARNTNRAYEGDWKDFTDWCVGRSANPLPADARTLKHYMLDRSQSLSKATLERRIASISRYHKEGGHVSPTTDYGFRKVMSGIRKKKIEPQRAKHALLDEDLIDILKEIDGDTNIGLRDRALLLVGFGAALRRSEIVALDREDIRFTREGVAINIRQSKTDQEAKGIEIGIVRGRKPDSCAVTQLELWLAKLNIESGPIFRRIRKNGVILTDRLSDQAVAAIVKRYVGHAGLSPQDFSGHSLRAGLATSAANAGHSYGNIMAQTRHKSEKMVRIYVRKASIFRDNVTASLKL</sequence>
<keyword evidence="2 4" id="KW-0238">DNA-binding</keyword>
<dbReference type="RefSeq" id="WP_130425526.1">
    <property type="nucleotide sequence ID" value="NZ_SHKW01000008.1"/>
</dbReference>
<dbReference type="InterPro" id="IPR052925">
    <property type="entry name" value="Phage_Integrase-like_Recomb"/>
</dbReference>
<reference evidence="7 8" key="1">
    <citation type="submission" date="2019-02" db="EMBL/GenBank/DDBJ databases">
        <title>Genomic Encyclopedia of Archaeal and Bacterial Type Strains, Phase II (KMG-II): from individual species to whole genera.</title>
        <authorList>
            <person name="Goeker M."/>
        </authorList>
    </citation>
    <scope>NUCLEOTIDE SEQUENCE [LARGE SCALE GENOMIC DNA]</scope>
    <source>
        <strain evidence="7 8">DSM 18101</strain>
    </source>
</reference>
<dbReference type="PROSITE" id="PS51898">
    <property type="entry name" value="TYR_RECOMBINASE"/>
    <property type="match status" value="1"/>
</dbReference>